<evidence type="ECO:0000256" key="6">
    <source>
        <dbReference type="SAM" id="Phobius"/>
    </source>
</evidence>
<feature type="transmembrane region" description="Helical" evidence="6">
    <location>
        <begin position="31"/>
        <end position="50"/>
    </location>
</feature>
<feature type="transmembrane region" description="Helical" evidence="6">
    <location>
        <begin position="7"/>
        <end position="25"/>
    </location>
</feature>
<evidence type="ECO:0000256" key="5">
    <source>
        <dbReference type="ARBA" id="ARBA00023136"/>
    </source>
</evidence>
<feature type="transmembrane region" description="Helical" evidence="6">
    <location>
        <begin position="205"/>
        <end position="232"/>
    </location>
</feature>
<evidence type="ECO:0000256" key="4">
    <source>
        <dbReference type="ARBA" id="ARBA00022989"/>
    </source>
</evidence>
<dbReference type="EMBL" id="JBHSGA010000017">
    <property type="protein sequence ID" value="MFC4526952.1"/>
    <property type="molecule type" value="Genomic_DNA"/>
</dbReference>
<feature type="transmembrane region" description="Helical" evidence="6">
    <location>
        <begin position="136"/>
        <end position="163"/>
    </location>
</feature>
<evidence type="ECO:0000313" key="8">
    <source>
        <dbReference type="Proteomes" id="UP001595961"/>
    </source>
</evidence>
<protein>
    <submittedName>
        <fullName evidence="7">AI-2E family transporter</fullName>
    </submittedName>
</protein>
<keyword evidence="4 6" id="KW-1133">Transmembrane helix</keyword>
<feature type="transmembrane region" description="Helical" evidence="6">
    <location>
        <begin position="62"/>
        <end position="84"/>
    </location>
</feature>
<sequence>MNERFQSLVYGVVFAMAVGWVLHVGRKIFEPVVLSILVVYVIVGLTRLLYRIPVIGPRLPMKLHYALSILVIALALMAMASLIMTNLTRVATLLPQYQATLLTMIQKGAARFGFESEPTWATLRRDVLGQVNMQRLIGSTVLSVTSIAASLIVVFLYVAFLLVEKGNLPNKLAHLSDQPHNVAQLEKIIVHINQRVGTYLALKTLLSLLLGLVSWAVMAFFGLELAAFWAVVITLLNYVPYIGSFLSVFFPVAFAVVQYGDTDTVLMLALALSVPQFFIGNFLDPYLMGNSLNLSPFAILISLTVWSALWGIPGAFLAVPITACMAMVFSEFPGTRPVAVLLSRSGDLDEN</sequence>
<evidence type="ECO:0000313" key="7">
    <source>
        <dbReference type="EMBL" id="MFC4526952.1"/>
    </source>
</evidence>
<dbReference type="PANTHER" id="PTHR21716:SF64">
    <property type="entry name" value="AI-2 TRANSPORT PROTEIN TQSA"/>
    <property type="match status" value="1"/>
</dbReference>
<feature type="transmembrane region" description="Helical" evidence="6">
    <location>
        <begin position="238"/>
        <end position="257"/>
    </location>
</feature>
<keyword evidence="5 6" id="KW-0472">Membrane</keyword>
<gene>
    <name evidence="7" type="ORF">ACFO5W_09955</name>
</gene>
<organism evidence="7 8">
    <name type="scientific">Dyella halodurans</name>
    <dbReference type="NCBI Taxonomy" id="1920171"/>
    <lineage>
        <taxon>Bacteria</taxon>
        <taxon>Pseudomonadati</taxon>
        <taxon>Pseudomonadota</taxon>
        <taxon>Gammaproteobacteria</taxon>
        <taxon>Lysobacterales</taxon>
        <taxon>Rhodanobacteraceae</taxon>
        <taxon>Dyella</taxon>
    </lineage>
</organism>
<comment type="similarity">
    <text evidence="2">Belongs to the autoinducer-2 exporter (AI-2E) (TC 2.A.86) family.</text>
</comment>
<evidence type="ECO:0000256" key="3">
    <source>
        <dbReference type="ARBA" id="ARBA00022692"/>
    </source>
</evidence>
<comment type="caution">
    <text evidence="7">The sequence shown here is derived from an EMBL/GenBank/DDBJ whole genome shotgun (WGS) entry which is preliminary data.</text>
</comment>
<feature type="transmembrane region" description="Helical" evidence="6">
    <location>
        <begin position="303"/>
        <end position="329"/>
    </location>
</feature>
<dbReference type="InterPro" id="IPR002549">
    <property type="entry name" value="AI-2E-like"/>
</dbReference>
<dbReference type="Pfam" id="PF01594">
    <property type="entry name" value="AI-2E_transport"/>
    <property type="match status" value="1"/>
</dbReference>
<dbReference type="Proteomes" id="UP001595961">
    <property type="component" value="Unassembled WGS sequence"/>
</dbReference>
<keyword evidence="8" id="KW-1185">Reference proteome</keyword>
<proteinExistence type="inferred from homology"/>
<feature type="transmembrane region" description="Helical" evidence="6">
    <location>
        <begin position="264"/>
        <end position="283"/>
    </location>
</feature>
<reference evidence="8" key="1">
    <citation type="journal article" date="2019" name="Int. J. Syst. Evol. Microbiol.">
        <title>The Global Catalogue of Microorganisms (GCM) 10K type strain sequencing project: providing services to taxonomists for standard genome sequencing and annotation.</title>
        <authorList>
            <consortium name="The Broad Institute Genomics Platform"/>
            <consortium name="The Broad Institute Genome Sequencing Center for Infectious Disease"/>
            <person name="Wu L."/>
            <person name="Ma J."/>
        </authorList>
    </citation>
    <scope>NUCLEOTIDE SEQUENCE [LARGE SCALE GENOMIC DNA]</scope>
    <source>
        <strain evidence="8">CCM 4481</strain>
    </source>
</reference>
<name>A0ABV9C1X9_9GAMM</name>
<evidence type="ECO:0000256" key="2">
    <source>
        <dbReference type="ARBA" id="ARBA00009773"/>
    </source>
</evidence>
<comment type="subcellular location">
    <subcellularLocation>
        <location evidence="1">Membrane</location>
        <topology evidence="1">Multi-pass membrane protein</topology>
    </subcellularLocation>
</comment>
<dbReference type="PANTHER" id="PTHR21716">
    <property type="entry name" value="TRANSMEMBRANE PROTEIN"/>
    <property type="match status" value="1"/>
</dbReference>
<evidence type="ECO:0000256" key="1">
    <source>
        <dbReference type="ARBA" id="ARBA00004141"/>
    </source>
</evidence>
<keyword evidence="3 6" id="KW-0812">Transmembrane</keyword>
<dbReference type="RefSeq" id="WP_266148851.1">
    <property type="nucleotide sequence ID" value="NZ_CP064028.1"/>
</dbReference>
<accession>A0ABV9C1X9</accession>